<name>A0ABR8QUA6_9BACI</name>
<evidence type="ECO:0000313" key="2">
    <source>
        <dbReference type="EMBL" id="MBD7939088.1"/>
    </source>
</evidence>
<dbReference type="Proteomes" id="UP000657931">
    <property type="component" value="Unassembled WGS sequence"/>
</dbReference>
<reference evidence="2 3" key="1">
    <citation type="submission" date="2020-08" db="EMBL/GenBank/DDBJ databases">
        <title>A Genomic Blueprint of the Chicken Gut Microbiome.</title>
        <authorList>
            <person name="Gilroy R."/>
            <person name="Ravi A."/>
            <person name="Getino M."/>
            <person name="Pursley I."/>
            <person name="Horton D.L."/>
            <person name="Alikhan N.-F."/>
            <person name="Baker D."/>
            <person name="Gharbi K."/>
            <person name="Hall N."/>
            <person name="Watson M."/>
            <person name="Adriaenssens E.M."/>
            <person name="Foster-Nyarko E."/>
            <person name="Jarju S."/>
            <person name="Secka A."/>
            <person name="Antonio M."/>
            <person name="Oren A."/>
            <person name="Chaudhuri R."/>
            <person name="La Ragione R.M."/>
            <person name="Hildebrand F."/>
            <person name="Pallen M.J."/>
        </authorList>
    </citation>
    <scope>NUCLEOTIDE SEQUENCE [LARGE SCALE GENOMIC DNA]</scope>
    <source>
        <strain evidence="2 3">Sa5YUA1</strain>
    </source>
</reference>
<evidence type="ECO:0000256" key="1">
    <source>
        <dbReference type="ARBA" id="ARBA00022679"/>
    </source>
</evidence>
<dbReference type="InterPro" id="IPR029044">
    <property type="entry name" value="Nucleotide-diphossugar_trans"/>
</dbReference>
<comment type="caution">
    <text evidence="2">The sequence shown here is derived from an EMBL/GenBank/DDBJ whole genome shotgun (WGS) entry which is preliminary data.</text>
</comment>
<keyword evidence="1 2" id="KW-0808">Transferase</keyword>
<sequence length="246" mass="28925">MTEKIPRIIHYCWFGGGEKPELMKRCIRSWEEHLSHYELKQWDESNVDLTCNAYVYEAYRAKKYAFVSDYFRMYALYTEGGIYLDTDVEVYQSFDPFLHYPSFWGFEEGNYIATSTIGASKGHPLIQYFLDSYQSNHFINDDGTFNEWTNVAAITEEMKKIGVICNGQKQVIDGLGVIFEQAIFSPYDYINCRDLQSDDTVTRHHFYQSWLPSHVLVKRFVKRNIVKWIGGEKLADLRKKFSGVRK</sequence>
<dbReference type="EMBL" id="JACSQT010000012">
    <property type="protein sequence ID" value="MBD7939088.1"/>
    <property type="molecule type" value="Genomic_DNA"/>
</dbReference>
<dbReference type="InterPro" id="IPR007577">
    <property type="entry name" value="GlycoTrfase_DXD_sugar-bd_CS"/>
</dbReference>
<gene>
    <name evidence="2" type="ORF">H9655_18790</name>
</gene>
<accession>A0ABR8QUA6</accession>
<dbReference type="PANTHER" id="PTHR32385">
    <property type="entry name" value="MANNOSYL PHOSPHORYLINOSITOL CERAMIDE SYNTHASE"/>
    <property type="match status" value="1"/>
</dbReference>
<dbReference type="Gene3D" id="3.90.550.20">
    <property type="match status" value="1"/>
</dbReference>
<dbReference type="GO" id="GO:0016740">
    <property type="term" value="F:transferase activity"/>
    <property type="evidence" value="ECO:0007669"/>
    <property type="project" value="UniProtKB-KW"/>
</dbReference>
<dbReference type="Pfam" id="PF04488">
    <property type="entry name" value="Gly_transf_sug"/>
    <property type="match status" value="1"/>
</dbReference>
<organism evidence="2 3">
    <name type="scientific">Cytobacillus stercorigallinarum</name>
    <dbReference type="NCBI Taxonomy" id="2762240"/>
    <lineage>
        <taxon>Bacteria</taxon>
        <taxon>Bacillati</taxon>
        <taxon>Bacillota</taxon>
        <taxon>Bacilli</taxon>
        <taxon>Bacillales</taxon>
        <taxon>Bacillaceae</taxon>
        <taxon>Cytobacillus</taxon>
    </lineage>
</organism>
<evidence type="ECO:0000313" key="3">
    <source>
        <dbReference type="Proteomes" id="UP000657931"/>
    </source>
</evidence>
<dbReference type="InterPro" id="IPR051706">
    <property type="entry name" value="Glycosyltransferase_domain"/>
</dbReference>
<protein>
    <submittedName>
        <fullName evidence="2">Glycosyl transferase</fullName>
    </submittedName>
</protein>
<dbReference type="SUPFAM" id="SSF53448">
    <property type="entry name" value="Nucleotide-diphospho-sugar transferases"/>
    <property type="match status" value="1"/>
</dbReference>
<dbReference type="RefSeq" id="WP_191816791.1">
    <property type="nucleotide sequence ID" value="NZ_JACSQT010000012.1"/>
</dbReference>
<keyword evidence="3" id="KW-1185">Reference proteome</keyword>
<dbReference type="PANTHER" id="PTHR32385:SF15">
    <property type="entry name" value="INOSITOL PHOSPHOCERAMIDE MANNOSYLTRANSFERASE 1"/>
    <property type="match status" value="1"/>
</dbReference>
<proteinExistence type="predicted"/>